<protein>
    <recommendedName>
        <fullName evidence="2">SnoaL-like domain-containing protein</fullName>
    </recommendedName>
</protein>
<dbReference type="InterPro" id="IPR032710">
    <property type="entry name" value="NTF2-like_dom_sf"/>
</dbReference>
<evidence type="ECO:0000256" key="1">
    <source>
        <dbReference type="SAM" id="MobiDB-lite"/>
    </source>
</evidence>
<comment type="caution">
    <text evidence="3">The sequence shown here is derived from an EMBL/GenBank/DDBJ whole genome shotgun (WGS) entry which is preliminary data.</text>
</comment>
<feature type="compositionally biased region" description="Basic and acidic residues" evidence="1">
    <location>
        <begin position="1"/>
        <end position="14"/>
    </location>
</feature>
<dbReference type="EMBL" id="QZBJ01000005">
    <property type="protein sequence ID" value="THY78670.1"/>
    <property type="molecule type" value="Genomic_DNA"/>
</dbReference>
<accession>A0A4S9VBT5</accession>
<proteinExistence type="predicted"/>
<evidence type="ECO:0000259" key="2">
    <source>
        <dbReference type="Pfam" id="PF13577"/>
    </source>
</evidence>
<dbReference type="Pfam" id="PF13577">
    <property type="entry name" value="SnoaL_4"/>
    <property type="match status" value="1"/>
</dbReference>
<gene>
    <name evidence="3" type="ORF">D6C94_01078</name>
</gene>
<sequence length="253" mass="29717">MPEDKSKNPDDPYHTEQPALDTYPKDAIRNNAKGHDLDKEALERFKVREICEGWGVYRDAAEWENYRSMFFDDAYIATSWKQGNIDEFIEASKAGFEKGSRFMYILHRIIGSQVDMSPDLTRAVCKMKITITCRFTFDDIEMDNDADCRFFFFLEKRGQRWGVVFYTLLFDKDKFTPVNPERIYSIPEDEVKQYPSGYKYLAWAENKISQPPKMNLNAHGPERNILYGRMKTWLEGGQIRPDLTGEDDSHWKP</sequence>
<organism evidence="3 4">
    <name type="scientific">Aureobasidium pullulans</name>
    <name type="common">Black yeast</name>
    <name type="synonym">Pullularia pullulans</name>
    <dbReference type="NCBI Taxonomy" id="5580"/>
    <lineage>
        <taxon>Eukaryota</taxon>
        <taxon>Fungi</taxon>
        <taxon>Dikarya</taxon>
        <taxon>Ascomycota</taxon>
        <taxon>Pezizomycotina</taxon>
        <taxon>Dothideomycetes</taxon>
        <taxon>Dothideomycetidae</taxon>
        <taxon>Dothideales</taxon>
        <taxon>Saccotheciaceae</taxon>
        <taxon>Aureobasidium</taxon>
    </lineage>
</organism>
<dbReference type="Proteomes" id="UP000305064">
    <property type="component" value="Unassembled WGS sequence"/>
</dbReference>
<dbReference type="SUPFAM" id="SSF54427">
    <property type="entry name" value="NTF2-like"/>
    <property type="match status" value="1"/>
</dbReference>
<feature type="region of interest" description="Disordered" evidence="1">
    <location>
        <begin position="1"/>
        <end position="27"/>
    </location>
</feature>
<feature type="domain" description="SnoaL-like" evidence="2">
    <location>
        <begin position="41"/>
        <end position="162"/>
    </location>
</feature>
<dbReference type="AlphaFoldDB" id="A0A4S9VBT5"/>
<evidence type="ECO:0000313" key="4">
    <source>
        <dbReference type="Proteomes" id="UP000305064"/>
    </source>
</evidence>
<evidence type="ECO:0000313" key="3">
    <source>
        <dbReference type="EMBL" id="THY78670.1"/>
    </source>
</evidence>
<name>A0A4S9VBT5_AURPU</name>
<dbReference type="InterPro" id="IPR037401">
    <property type="entry name" value="SnoaL-like"/>
</dbReference>
<reference evidence="3 4" key="1">
    <citation type="submission" date="2018-10" db="EMBL/GenBank/DDBJ databases">
        <title>Fifty Aureobasidium pullulans genomes reveal a recombining polyextremotolerant generalist.</title>
        <authorList>
            <person name="Gostincar C."/>
            <person name="Turk M."/>
            <person name="Zajc J."/>
            <person name="Gunde-Cimerman N."/>
        </authorList>
    </citation>
    <scope>NUCLEOTIDE SEQUENCE [LARGE SCALE GENOMIC DNA]</scope>
    <source>
        <strain evidence="3 4">EXF-4256</strain>
    </source>
</reference>